<feature type="transmembrane region" description="Helical" evidence="6">
    <location>
        <begin position="32"/>
        <end position="53"/>
    </location>
</feature>
<dbReference type="EMBL" id="SLWV01000030">
    <property type="protein sequence ID" value="TCO69668.1"/>
    <property type="molecule type" value="Genomic_DNA"/>
</dbReference>
<name>A0A4R2KI43_9FIRM</name>
<dbReference type="SMART" id="SM00388">
    <property type="entry name" value="HisKA"/>
    <property type="match status" value="1"/>
</dbReference>
<evidence type="ECO:0000313" key="8">
    <source>
        <dbReference type="EMBL" id="TCO69668.1"/>
    </source>
</evidence>
<feature type="domain" description="Histidine kinase" evidence="7">
    <location>
        <begin position="196"/>
        <end position="385"/>
    </location>
</feature>
<evidence type="ECO:0000256" key="6">
    <source>
        <dbReference type="SAM" id="Phobius"/>
    </source>
</evidence>
<dbReference type="Pfam" id="PF07695">
    <property type="entry name" value="7TMR-DISM_7TM"/>
    <property type="match status" value="1"/>
</dbReference>
<dbReference type="PROSITE" id="PS50109">
    <property type="entry name" value="HIS_KIN"/>
    <property type="match status" value="1"/>
</dbReference>
<accession>A0A4R2KI43</accession>
<proteinExistence type="predicted"/>
<feature type="transmembrane region" description="Helical" evidence="6">
    <location>
        <begin position="148"/>
        <end position="166"/>
    </location>
</feature>
<evidence type="ECO:0000256" key="3">
    <source>
        <dbReference type="ARBA" id="ARBA00022679"/>
    </source>
</evidence>
<dbReference type="SUPFAM" id="SSF55874">
    <property type="entry name" value="ATPase domain of HSP90 chaperone/DNA topoisomerase II/histidine kinase"/>
    <property type="match status" value="1"/>
</dbReference>
<comment type="caution">
    <text evidence="8">The sequence shown here is derived from an EMBL/GenBank/DDBJ whole genome shotgun (WGS) entry which is preliminary data.</text>
</comment>
<dbReference type="Pfam" id="PF02518">
    <property type="entry name" value="HATPase_c"/>
    <property type="match status" value="1"/>
</dbReference>
<organism evidence="8 9">
    <name type="scientific">Marinisporobacter balticus</name>
    <dbReference type="NCBI Taxonomy" id="2018667"/>
    <lineage>
        <taxon>Bacteria</taxon>
        <taxon>Bacillati</taxon>
        <taxon>Bacillota</taxon>
        <taxon>Clostridia</taxon>
        <taxon>Peptostreptococcales</taxon>
        <taxon>Thermotaleaceae</taxon>
        <taxon>Marinisporobacter</taxon>
    </lineage>
</organism>
<dbReference type="EC" id="2.7.13.3" evidence="2"/>
<dbReference type="SMART" id="SM00387">
    <property type="entry name" value="HATPase_c"/>
    <property type="match status" value="1"/>
</dbReference>
<dbReference type="PANTHER" id="PTHR43047:SF72">
    <property type="entry name" value="OSMOSENSING HISTIDINE PROTEIN KINASE SLN1"/>
    <property type="match status" value="1"/>
</dbReference>
<dbReference type="InterPro" id="IPR003661">
    <property type="entry name" value="HisK_dim/P_dom"/>
</dbReference>
<dbReference type="PANTHER" id="PTHR43047">
    <property type="entry name" value="TWO-COMPONENT HISTIDINE PROTEIN KINASE"/>
    <property type="match status" value="1"/>
</dbReference>
<evidence type="ECO:0000256" key="4">
    <source>
        <dbReference type="ARBA" id="ARBA00022777"/>
    </source>
</evidence>
<dbReference type="Gene3D" id="3.30.565.10">
    <property type="entry name" value="Histidine kinase-like ATPase, C-terminal domain"/>
    <property type="match status" value="1"/>
</dbReference>
<keyword evidence="5" id="KW-0902">Two-component regulatory system</keyword>
<comment type="catalytic activity">
    <reaction evidence="1">
        <text>ATP + protein L-histidine = ADP + protein N-phospho-L-histidine.</text>
        <dbReference type="EC" id="2.7.13.3"/>
    </reaction>
</comment>
<dbReference type="Pfam" id="PF00512">
    <property type="entry name" value="HisKA"/>
    <property type="match status" value="1"/>
</dbReference>
<dbReference type="AlphaFoldDB" id="A0A4R2KI43"/>
<evidence type="ECO:0000313" key="9">
    <source>
        <dbReference type="Proteomes" id="UP000294919"/>
    </source>
</evidence>
<feature type="transmembrane region" description="Helical" evidence="6">
    <location>
        <begin position="118"/>
        <end position="136"/>
    </location>
</feature>
<dbReference type="SUPFAM" id="SSF47384">
    <property type="entry name" value="Homodimeric domain of signal transducing histidine kinase"/>
    <property type="match status" value="1"/>
</dbReference>
<dbReference type="Gene3D" id="1.10.287.130">
    <property type="match status" value="1"/>
</dbReference>
<dbReference type="InterPro" id="IPR036890">
    <property type="entry name" value="HATPase_C_sf"/>
</dbReference>
<feature type="transmembrane region" description="Helical" evidence="6">
    <location>
        <begin position="65"/>
        <end position="84"/>
    </location>
</feature>
<dbReference type="InterPro" id="IPR011623">
    <property type="entry name" value="7TMR_DISM_rcpt_extracell_dom1"/>
</dbReference>
<keyword evidence="9" id="KW-1185">Reference proteome</keyword>
<dbReference type="InterPro" id="IPR003594">
    <property type="entry name" value="HATPase_dom"/>
</dbReference>
<protein>
    <recommendedName>
        <fullName evidence="2">histidine kinase</fullName>
        <ecNumber evidence="2">2.7.13.3</ecNumber>
    </recommendedName>
</protein>
<keyword evidence="3" id="KW-0808">Transferase</keyword>
<sequence>MVSILSILYTISNNGMLIRTIFPHIPFKVYNALFYTLPICGTSFYIFMLCHLFEEECFLKIKKITIMKAILFMSVNIFLPIHFIGKIINIANFIAILEFTYGLYVISKVIIKGKEYGISLALGTIALVVSIIYDALYFNGGITKTSGVISPIGLSIYILCYAVSIGRRYEKSYKEIKELSNELLEMDKIKDEFLTNTSHELRTPLNSIITITKSLLEQRETELNVNEKESLSLVVSSGERLKNLINDILDYSRLREGKFILIKSHFDLSKTIDNILKEFEPMIKSKNISILNNIEESLKSIYADKYRMIQVIYNIVGNAVKFTPLNGNIVVTGYEKDNIVTISIKDTGIGIQNDKLDIIFNAFEQGTYSITKKYGGMGLVFQNRL</sequence>
<evidence type="ECO:0000259" key="7">
    <source>
        <dbReference type="PROSITE" id="PS50109"/>
    </source>
</evidence>
<feature type="transmembrane region" description="Helical" evidence="6">
    <location>
        <begin position="90"/>
        <end position="111"/>
    </location>
</feature>
<gene>
    <name evidence="8" type="ORF">EV214_1303</name>
</gene>
<keyword evidence="4" id="KW-0418">Kinase</keyword>
<dbReference type="GO" id="GO:0000155">
    <property type="term" value="F:phosphorelay sensor kinase activity"/>
    <property type="evidence" value="ECO:0007669"/>
    <property type="project" value="InterPro"/>
</dbReference>
<dbReference type="GO" id="GO:0009927">
    <property type="term" value="F:histidine phosphotransfer kinase activity"/>
    <property type="evidence" value="ECO:0007669"/>
    <property type="project" value="TreeGrafter"/>
</dbReference>
<evidence type="ECO:0000256" key="2">
    <source>
        <dbReference type="ARBA" id="ARBA00012438"/>
    </source>
</evidence>
<keyword evidence="6" id="KW-1133">Transmembrane helix</keyword>
<dbReference type="InterPro" id="IPR005467">
    <property type="entry name" value="His_kinase_dom"/>
</dbReference>
<dbReference type="GO" id="GO:0005886">
    <property type="term" value="C:plasma membrane"/>
    <property type="evidence" value="ECO:0007669"/>
    <property type="project" value="TreeGrafter"/>
</dbReference>
<evidence type="ECO:0000256" key="1">
    <source>
        <dbReference type="ARBA" id="ARBA00000085"/>
    </source>
</evidence>
<reference evidence="8 9" key="1">
    <citation type="submission" date="2019-03" db="EMBL/GenBank/DDBJ databases">
        <title>Genomic Encyclopedia of Type Strains, Phase IV (KMG-IV): sequencing the most valuable type-strain genomes for metagenomic binning, comparative biology and taxonomic classification.</title>
        <authorList>
            <person name="Goeker M."/>
        </authorList>
    </citation>
    <scope>NUCLEOTIDE SEQUENCE [LARGE SCALE GENOMIC DNA]</scope>
    <source>
        <strain evidence="8 9">DSM 102940</strain>
    </source>
</reference>
<dbReference type="InterPro" id="IPR036097">
    <property type="entry name" value="HisK_dim/P_sf"/>
</dbReference>
<dbReference type="CDD" id="cd00082">
    <property type="entry name" value="HisKA"/>
    <property type="match status" value="1"/>
</dbReference>
<keyword evidence="6" id="KW-0812">Transmembrane</keyword>
<keyword evidence="6" id="KW-0472">Membrane</keyword>
<evidence type="ECO:0000256" key="5">
    <source>
        <dbReference type="ARBA" id="ARBA00023012"/>
    </source>
</evidence>
<dbReference type="Proteomes" id="UP000294919">
    <property type="component" value="Unassembled WGS sequence"/>
</dbReference>